<dbReference type="InterPro" id="IPR009057">
    <property type="entry name" value="Homeodomain-like_sf"/>
</dbReference>
<dbReference type="PROSITE" id="PS50977">
    <property type="entry name" value="HTH_TETR_2"/>
    <property type="match status" value="1"/>
</dbReference>
<dbReference type="SUPFAM" id="SSF48498">
    <property type="entry name" value="Tetracyclin repressor-like, C-terminal domain"/>
    <property type="match status" value="1"/>
</dbReference>
<dbReference type="Pfam" id="PF00440">
    <property type="entry name" value="TetR_N"/>
    <property type="match status" value="1"/>
</dbReference>
<dbReference type="EMBL" id="CP058554">
    <property type="protein sequence ID" value="QMV74445.1"/>
    <property type="molecule type" value="Genomic_DNA"/>
</dbReference>
<evidence type="ECO:0000313" key="7">
    <source>
        <dbReference type="EMBL" id="QMV74445.1"/>
    </source>
</evidence>
<gene>
    <name evidence="7" type="ORF">HS961_17290</name>
</gene>
<evidence type="ECO:0000256" key="4">
    <source>
        <dbReference type="ARBA" id="ARBA00023163"/>
    </source>
</evidence>
<dbReference type="InterPro" id="IPR041490">
    <property type="entry name" value="KstR2_TetR_C"/>
</dbReference>
<dbReference type="RefSeq" id="WP_182324113.1">
    <property type="nucleotide sequence ID" value="NZ_CP058554.1"/>
</dbReference>
<dbReference type="KEGG" id="cpis:HS961_17290"/>
<proteinExistence type="predicted"/>
<keyword evidence="8" id="KW-1185">Reference proteome</keyword>
<evidence type="ECO:0000256" key="3">
    <source>
        <dbReference type="ARBA" id="ARBA00023125"/>
    </source>
</evidence>
<name>A0A7G5EKC0_9BURK</name>
<dbReference type="GO" id="GO:0003700">
    <property type="term" value="F:DNA-binding transcription factor activity"/>
    <property type="evidence" value="ECO:0007669"/>
    <property type="project" value="TreeGrafter"/>
</dbReference>
<dbReference type="PROSITE" id="PS01081">
    <property type="entry name" value="HTH_TETR_1"/>
    <property type="match status" value="1"/>
</dbReference>
<dbReference type="Proteomes" id="UP000515240">
    <property type="component" value="Chromosome"/>
</dbReference>
<dbReference type="InterPro" id="IPR023772">
    <property type="entry name" value="DNA-bd_HTH_TetR-type_CS"/>
</dbReference>
<evidence type="ECO:0000256" key="2">
    <source>
        <dbReference type="ARBA" id="ARBA00023015"/>
    </source>
</evidence>
<dbReference type="InterPro" id="IPR050109">
    <property type="entry name" value="HTH-type_TetR-like_transc_reg"/>
</dbReference>
<dbReference type="InterPro" id="IPR001647">
    <property type="entry name" value="HTH_TetR"/>
</dbReference>
<keyword evidence="3 5" id="KW-0238">DNA-binding</keyword>
<accession>A0A7G5EKC0</accession>
<keyword evidence="2" id="KW-0805">Transcription regulation</keyword>
<feature type="domain" description="HTH tetR-type" evidence="6">
    <location>
        <begin position="19"/>
        <end position="79"/>
    </location>
</feature>
<evidence type="ECO:0000256" key="1">
    <source>
        <dbReference type="ARBA" id="ARBA00022491"/>
    </source>
</evidence>
<dbReference type="PANTHER" id="PTHR30055">
    <property type="entry name" value="HTH-TYPE TRANSCRIPTIONAL REGULATOR RUTR"/>
    <property type="match status" value="1"/>
</dbReference>
<keyword evidence="1" id="KW-0678">Repressor</keyword>
<dbReference type="PRINTS" id="PR00455">
    <property type="entry name" value="HTHTETR"/>
</dbReference>
<reference evidence="7 8" key="1">
    <citation type="journal article" date="2020" name="G3 (Bethesda)">
        <title>CeMbio - The Caenorhabditis elegans Microbiome Resource.</title>
        <authorList>
            <person name="Dirksen P."/>
            <person name="Assie A."/>
            <person name="Zimmermann J."/>
            <person name="Zhang F."/>
            <person name="Tietje A.M."/>
            <person name="Marsh S.A."/>
            <person name="Felix M.A."/>
            <person name="Shapira M."/>
            <person name="Kaleta C."/>
            <person name="Schulenburg H."/>
            <person name="Samuel B."/>
        </authorList>
    </citation>
    <scope>NUCLEOTIDE SEQUENCE [LARGE SCALE GENOMIC DNA]</scope>
    <source>
        <strain evidence="7 8">BIGb0172</strain>
    </source>
</reference>
<dbReference type="SUPFAM" id="SSF46689">
    <property type="entry name" value="Homeodomain-like"/>
    <property type="match status" value="1"/>
</dbReference>
<feature type="DNA-binding region" description="H-T-H motif" evidence="5">
    <location>
        <begin position="42"/>
        <end position="61"/>
    </location>
</feature>
<dbReference type="Gene3D" id="1.10.10.60">
    <property type="entry name" value="Homeodomain-like"/>
    <property type="match status" value="1"/>
</dbReference>
<dbReference type="InterPro" id="IPR036271">
    <property type="entry name" value="Tet_transcr_reg_TetR-rel_C_sf"/>
</dbReference>
<evidence type="ECO:0000256" key="5">
    <source>
        <dbReference type="PROSITE-ProRule" id="PRU00335"/>
    </source>
</evidence>
<dbReference type="Gene3D" id="1.10.357.10">
    <property type="entry name" value="Tetracycline Repressor, domain 2"/>
    <property type="match status" value="1"/>
</dbReference>
<dbReference type="Pfam" id="PF17932">
    <property type="entry name" value="TetR_C_24"/>
    <property type="match status" value="1"/>
</dbReference>
<keyword evidence="4" id="KW-0804">Transcription</keyword>
<dbReference type="AlphaFoldDB" id="A0A7G5EKC0"/>
<evidence type="ECO:0000259" key="6">
    <source>
        <dbReference type="PROSITE" id="PS50977"/>
    </source>
</evidence>
<evidence type="ECO:0000313" key="8">
    <source>
        <dbReference type="Proteomes" id="UP000515240"/>
    </source>
</evidence>
<organism evidence="7 8">
    <name type="scientific">Comamonas piscis</name>
    <dbReference type="NCBI Taxonomy" id="1562974"/>
    <lineage>
        <taxon>Bacteria</taxon>
        <taxon>Pseudomonadati</taxon>
        <taxon>Pseudomonadota</taxon>
        <taxon>Betaproteobacteria</taxon>
        <taxon>Burkholderiales</taxon>
        <taxon>Comamonadaceae</taxon>
        <taxon>Comamonas</taxon>
    </lineage>
</organism>
<dbReference type="GO" id="GO:0000976">
    <property type="term" value="F:transcription cis-regulatory region binding"/>
    <property type="evidence" value="ECO:0007669"/>
    <property type="project" value="TreeGrafter"/>
</dbReference>
<dbReference type="PANTHER" id="PTHR30055:SF234">
    <property type="entry name" value="HTH-TYPE TRANSCRIPTIONAL REGULATOR BETI"/>
    <property type="match status" value="1"/>
</dbReference>
<protein>
    <submittedName>
        <fullName evidence="7">TetR/AcrR family transcriptional regulator</fullName>
    </submittedName>
</protein>
<sequence>MQLQPTDTSAADAKNQIQEYKDTLIINAAAELFYKRGFKSATLDDIAASIGVTKPFIYKRFKSKHELLERLFDKVFSGLYEAVSQCEQLEDQDPVRRFEFFIDTYTRRKIELSTFSVILLEEEKSLSPEKISDIRSKYHGFDALVTRLIVKGVEAGVFQVGNPKVTAFAISGMVQWTHRWYQPNGKLSIEALCEEMTQMALRLVGWTGAYVLPEPLAPHR</sequence>